<dbReference type="SMART" id="SM00060">
    <property type="entry name" value="FN3"/>
    <property type="match status" value="1"/>
</dbReference>
<sequence length="2236" mass="243364">MGALRAASLPAGGHSSPLKTDSLPSPPSPIDTSVSPGLTQVPILASAPRGFWALPENLTVVEGAVAELRCGVHAPGSAVQWAKDGLLLGPDPRIPSFPRYRLEGDHAKGEFHLRIEACDLSDDAEYECQVGRSETGPELVSPRVILSILVPPKVLQLTPEAGSTVTWVAGQEYTVSCVSGDAKPAPDITFLLSGQTISGISANVNEGSQQKLFTTEATARVTPQSSDNGQLLVCEGSSPALDTPIKASVTMNVLFPPGPPIIEWPGLDEGQVRAGQSLELSCTARGGNPLATLQWLKNGQPVSTAWGTEHAQAVARSLLVMIVRPEDHGARLSCEAYNSVSTGIQERGVTLQVTFPPSAITILGSASQSENKNVTVSCITKSSRPRVLLRWWLGWRQLQPSEETVMDGLHGGHISMSNLTFLARREDNGLTLTCEAFSEAFTKETFKKSLTLNVKYPAQKLWIEGPPEGQRLRAGNRVRLVCLAIGGNPDPSLTWYKDSRTVTEPRPPQEPRRVQLGSVEKSGSIFSRELVLITGPSDNQAKFTCKAGQLSASTQLVVQFPPTNVTILANASTLRPGDALNLTCVSVSSNPPVNLSWDKEGERLEGVAAQPRRAPFKGSAAARSVLLRLSSRDHGHRVTCSAHSTELRETVSAFYRLNVLYPPEFLGEQVLVVTAVEQGEALLPVSVSANPAPEAFNWTFRGYRLSPAGGPRHRILSGGALQLWNVTRADDGLYQLHCQNSEGTAEALVRLDVQYAPTIRALQDPTEVNVGDSVDIVCTVDANPILPEMFSWERLGEEGEDQSLDDMEKMSKGSTGRLRIHHAKLTQAGAYQCIVDNGVAPPARGLVRLVVRFAPHVEHPAPLTKVAAAGDSTSSATLHCRARGVPNIVFTWTKNGVPLDLQDPRYTEHTYHQGGVHSSLLTIANVSAAQDYALFTCIATNPLGSDHTNIQLVSISRPDPPSGLKAVSVTPYSVGLEWKPGFDGGLPQRFQIRYEALGTPGFLYMDVLPPQATAFTLTGLQPSTRYRVWLLASNALGDSGLVDKGSQISITTPGLDQPSREPDYQLPTEQPAGPSEMPLLPVLLAVGGLLLLSNASCVGGFLWQRRLKRLAEGISEKTETGSEEDRVRNEYEESQWTGDRDTRSSTVSTTDVEPYYHSMRDFSPQLPPTMEEVSYPRGLRALEEENMAFPGHLYDEVERVCAPSQAWGPLYDEVQMGLPCDPVVKNPPAYARHTSSVPGPLQAWSQRLLGSRLSGALLRASIYGQFVAGETAEEVRGCVLQLQNLGLRPLLAVPTEEEPDSAVKTGEAWYEGNLSAMLRCVDLSRGLLETPDPKGTALMQLKMTALMSTRLCKELTSWVRRPGDSLELSPERLAEAMDSGQDLRVSCLNTEQTRHLQASLSRLHRVVQHARAQRVRLLVDAEYTSLNPALSLLVAALAMRWNSSGEGGPWVWNTYQAYLKDTYKRLKRDAEAADRAGLAFGVKLVRGAYLDKEREMARLQETEDPTQPDYEATSQSYSRCLELMLTQVSHRGPMCHLMVASHNEDSVRQATKRMWELGIPPDGPVCFGQLLGMCDHVSLALGQAGYAVYKSIPYGSLEEVIPYLIRRAQENRSVLRGARREQELLSQELRRRLLGRGLRGRKSGSQRRDATVRKRKDGWRSLMRMRLELPPRPPKLQRGVTWQSRGGHCRSPTVDGENSAGQTALFLSALLGHSSAVQLLLASGANPNHRCLDGSTPVHAGAFSGRSLVLLHLLQAGGDLRLRDQQGHSPWDWAEQGGAKQSWEMLELLQLCRAHMSALVHGSELAPAVSLGQWQASSGHSLCGGLRLVQANRAWRPEQTRRPPHVPALGFGQLSSLWPLGLVTGVPVVDPKELLPAQGEPDRTYRSSSHTLMANLLWRGHPVTVRQLKVPGAQADVLLADLQHCSALHHPSLLLLMALSPSEDLSGLCLLFEPVWLGSLHVVLHPRGPREGRPPHLVPGLLPGHLLLQVLEALLFLQARWRAHGGLSSHAVQLVRPGLAKVGSLEHGRPLHQRWLQPKPRQGYPWGGPGPGLPPPPELYPWLPLELIHGDTPAATSDLYSFCILAQEVFTGELPWAGKKGAEVKAKLEAGESPALDPLVPAPYQALVRAGLGLGPADRCGSLQSTRYLLREAVAQGPALHASLQDSASLLGTQSSEERFERKFSAKIQALRGLRRHTHRAALLDPQPWEPSPCLLTHREASHALAAAGREGHEGR</sequence>
<keyword evidence="11" id="KW-0130">Cell adhesion</keyword>
<dbReference type="FunFam" id="2.60.40.10:FF:001158">
    <property type="entry name" value="NPHS1, nephrin"/>
    <property type="match status" value="1"/>
</dbReference>
<dbReference type="GO" id="GO:0007517">
    <property type="term" value="P:muscle organ development"/>
    <property type="evidence" value="ECO:0007669"/>
    <property type="project" value="UniProtKB-KW"/>
</dbReference>
<dbReference type="InterPro" id="IPR007110">
    <property type="entry name" value="Ig-like_dom"/>
</dbReference>
<feature type="domain" description="Ig-like" evidence="24">
    <location>
        <begin position="152"/>
        <end position="250"/>
    </location>
</feature>
<dbReference type="FunFam" id="2.60.40.10:FF:000895">
    <property type="entry name" value="NPHS1, nephrin"/>
    <property type="match status" value="1"/>
</dbReference>
<reference evidence="26 27" key="1">
    <citation type="submission" date="2020-12" db="EMBL/GenBank/DDBJ databases">
        <title>De novo assembly of Tibetan sheep genome.</title>
        <authorList>
            <person name="Li X."/>
        </authorList>
    </citation>
    <scope>NUCLEOTIDE SEQUENCE [LARGE SCALE GENOMIC DNA]</scope>
    <source>
        <tissue evidence="26">Heart</tissue>
    </source>
</reference>
<organism evidence="26 27">
    <name type="scientific">Ovis aries</name>
    <name type="common">Sheep</name>
    <dbReference type="NCBI Taxonomy" id="9940"/>
    <lineage>
        <taxon>Eukaryota</taxon>
        <taxon>Metazoa</taxon>
        <taxon>Chordata</taxon>
        <taxon>Craniata</taxon>
        <taxon>Vertebrata</taxon>
        <taxon>Euteleostomi</taxon>
        <taxon>Mammalia</taxon>
        <taxon>Eutheria</taxon>
        <taxon>Laurasiatheria</taxon>
        <taxon>Artiodactyla</taxon>
        <taxon>Ruminantia</taxon>
        <taxon>Pecora</taxon>
        <taxon>Bovidae</taxon>
        <taxon>Caprinae</taxon>
        <taxon>Ovis</taxon>
    </lineage>
</organism>
<dbReference type="InterPro" id="IPR003961">
    <property type="entry name" value="FN3_dom"/>
</dbReference>
<evidence type="ECO:0000256" key="7">
    <source>
        <dbReference type="ARBA" id="ARBA00022553"/>
    </source>
</evidence>
<feature type="region of interest" description="Disordered" evidence="22">
    <location>
        <begin position="1"/>
        <end position="35"/>
    </location>
</feature>
<comment type="caution">
    <text evidence="26">The sequence shown here is derived from an EMBL/GenBank/DDBJ whole genome shotgun (WGS) entry which is preliminary data.</text>
</comment>
<dbReference type="FunFam" id="2.60.40.10:FF:000719">
    <property type="entry name" value="nephrin isoform X1"/>
    <property type="match status" value="1"/>
</dbReference>
<keyword evidence="5" id="KW-1003">Cell membrane</keyword>
<dbReference type="Pfam" id="PF00041">
    <property type="entry name" value="fn3"/>
    <property type="match status" value="1"/>
</dbReference>
<dbReference type="GO" id="GO:0051306">
    <property type="term" value="P:mitotic sister chromatid separation"/>
    <property type="evidence" value="ECO:0007669"/>
    <property type="project" value="InterPro"/>
</dbReference>
<dbReference type="FunFam" id="2.60.40.10:FF:001122">
    <property type="entry name" value="NPHS1, nephrin"/>
    <property type="match status" value="1"/>
</dbReference>
<dbReference type="GO" id="GO:0007140">
    <property type="term" value="P:male meiotic nuclear division"/>
    <property type="evidence" value="ECO:0007669"/>
    <property type="project" value="InterPro"/>
</dbReference>
<dbReference type="SMART" id="SM00220">
    <property type="entry name" value="S_TKc"/>
    <property type="match status" value="1"/>
</dbReference>
<dbReference type="GO" id="GO:0007094">
    <property type="term" value="P:mitotic spindle assembly checkpoint signaling"/>
    <property type="evidence" value="ECO:0007669"/>
    <property type="project" value="InterPro"/>
</dbReference>
<keyword evidence="17" id="KW-0393">Immunoglobulin domain</keyword>
<comment type="subcellular location">
    <subcellularLocation>
        <location evidence="1">Cell membrane</location>
        <topology evidence="1">Single-pass type I membrane protein</topology>
    </subcellularLocation>
</comment>
<dbReference type="GO" id="GO:0045171">
    <property type="term" value="C:intercellular bridge"/>
    <property type="evidence" value="ECO:0007669"/>
    <property type="project" value="TreeGrafter"/>
</dbReference>
<evidence type="ECO:0000259" key="24">
    <source>
        <dbReference type="PROSITE" id="PS50835"/>
    </source>
</evidence>
<feature type="domain" description="Ig-like" evidence="24">
    <location>
        <begin position="357"/>
        <end position="451"/>
    </location>
</feature>
<comment type="function">
    <text evidence="18">Seems to play a role in the development or function of the kidney glomerular filtration barrier. Regulates glomerular vascular permeability. May anchor the podocyte slit diaphragm to the actin cytoskeleton. Plays a role in skeletal muscle formation through regulation of myoblast fusion.</text>
</comment>
<dbReference type="InterPro" id="IPR036770">
    <property type="entry name" value="Ankyrin_rpt-contain_sf"/>
</dbReference>
<feature type="domain" description="Ig-like" evidence="24">
    <location>
        <begin position="42"/>
        <end position="141"/>
    </location>
</feature>
<feature type="domain" description="Ig-like" evidence="24">
    <location>
        <begin position="855"/>
        <end position="956"/>
    </location>
</feature>
<keyword evidence="15" id="KW-1015">Disulfide bond</keyword>
<evidence type="ECO:0000256" key="13">
    <source>
        <dbReference type="ARBA" id="ARBA00023002"/>
    </source>
</evidence>
<dbReference type="InterPro" id="IPR036116">
    <property type="entry name" value="FN3_sf"/>
</dbReference>
<comment type="similarity">
    <text evidence="2">Belongs to the protein kinase superfamily. CAMK Ser/Thr protein kinase family.</text>
</comment>
<evidence type="ECO:0000259" key="23">
    <source>
        <dbReference type="PROSITE" id="PS50011"/>
    </source>
</evidence>
<dbReference type="CDD" id="cd00096">
    <property type="entry name" value="Ig"/>
    <property type="match status" value="1"/>
</dbReference>
<dbReference type="SUPFAM" id="SSF48726">
    <property type="entry name" value="Immunoglobulin"/>
    <property type="match status" value="9"/>
</dbReference>
<dbReference type="InterPro" id="IPR002110">
    <property type="entry name" value="Ankyrin_rpt"/>
</dbReference>
<dbReference type="FunFam" id="2.60.40.10:FF:000405">
    <property type="entry name" value="nephrin isoform X1"/>
    <property type="match status" value="1"/>
</dbReference>
<dbReference type="InterPro" id="IPR003598">
    <property type="entry name" value="Ig_sub2"/>
</dbReference>
<dbReference type="SMART" id="SM00248">
    <property type="entry name" value="ANK"/>
    <property type="match status" value="2"/>
</dbReference>
<keyword evidence="9" id="KW-0732">Signal</keyword>
<feature type="region of interest" description="Disordered" evidence="22">
    <location>
        <begin position="1116"/>
        <end position="1170"/>
    </location>
</feature>
<dbReference type="GO" id="GO:0005886">
    <property type="term" value="C:plasma membrane"/>
    <property type="evidence" value="ECO:0007669"/>
    <property type="project" value="UniProtKB-SubCell"/>
</dbReference>
<dbReference type="GO" id="GO:0007155">
    <property type="term" value="P:cell adhesion"/>
    <property type="evidence" value="ECO:0007669"/>
    <property type="project" value="UniProtKB-KW"/>
</dbReference>
<evidence type="ECO:0000256" key="14">
    <source>
        <dbReference type="ARBA" id="ARBA00023136"/>
    </source>
</evidence>
<evidence type="ECO:0000256" key="20">
    <source>
        <dbReference type="ARBA" id="ARBA00076012"/>
    </source>
</evidence>
<evidence type="ECO:0000256" key="12">
    <source>
        <dbReference type="ARBA" id="ARBA00022989"/>
    </source>
</evidence>
<dbReference type="Gene3D" id="3.20.20.220">
    <property type="match status" value="1"/>
</dbReference>
<feature type="repeat" description="ANK" evidence="21">
    <location>
        <begin position="1733"/>
        <end position="1765"/>
    </location>
</feature>
<evidence type="ECO:0000256" key="16">
    <source>
        <dbReference type="ARBA" id="ARBA00023180"/>
    </source>
</evidence>
<dbReference type="InterPro" id="IPR013783">
    <property type="entry name" value="Ig-like_fold"/>
</dbReference>
<evidence type="ECO:0000256" key="9">
    <source>
        <dbReference type="ARBA" id="ARBA00022729"/>
    </source>
</evidence>
<feature type="domain" description="Ig-like" evidence="24">
    <location>
        <begin position="757"/>
        <end position="838"/>
    </location>
</feature>
<evidence type="ECO:0000256" key="6">
    <source>
        <dbReference type="ARBA" id="ARBA00022541"/>
    </source>
</evidence>
<dbReference type="InterPro" id="IPR029041">
    <property type="entry name" value="FAD-linked_oxidoreductase-like"/>
</dbReference>
<evidence type="ECO:0000256" key="22">
    <source>
        <dbReference type="SAM" id="MobiDB-lite"/>
    </source>
</evidence>
<evidence type="ECO:0000256" key="1">
    <source>
        <dbReference type="ARBA" id="ARBA00004251"/>
    </source>
</evidence>
<evidence type="ECO:0000313" key="26">
    <source>
        <dbReference type="EMBL" id="KAG5200691.1"/>
    </source>
</evidence>
<dbReference type="InterPro" id="IPR002872">
    <property type="entry name" value="Proline_DH_dom"/>
</dbReference>
<keyword evidence="14" id="KW-0472">Membrane</keyword>
<dbReference type="FunFam" id="2.60.40.10:FF:001740">
    <property type="entry name" value="NPHS1, nephrin"/>
    <property type="match status" value="1"/>
</dbReference>
<keyword evidence="4" id="KW-0217">Developmental protein</keyword>
<keyword evidence="8" id="KW-0812">Transmembrane</keyword>
<dbReference type="Pfam" id="PF07714">
    <property type="entry name" value="PK_Tyr_Ser-Thr"/>
    <property type="match status" value="1"/>
</dbReference>
<feature type="region of interest" description="Disordered" evidence="22">
    <location>
        <begin position="1052"/>
        <end position="1073"/>
    </location>
</feature>
<dbReference type="GO" id="GO:0008608">
    <property type="term" value="P:attachment of spindle microtubules to kinetochore"/>
    <property type="evidence" value="ECO:0007669"/>
    <property type="project" value="InterPro"/>
</dbReference>
<dbReference type="Pfam" id="PF00023">
    <property type="entry name" value="Ank"/>
    <property type="match status" value="1"/>
</dbReference>
<dbReference type="Pfam" id="PF08205">
    <property type="entry name" value="C2-set_2"/>
    <property type="match status" value="4"/>
</dbReference>
<dbReference type="GO" id="GO:0005524">
    <property type="term" value="F:ATP binding"/>
    <property type="evidence" value="ECO:0007669"/>
    <property type="project" value="InterPro"/>
</dbReference>
<dbReference type="InterPro" id="IPR000719">
    <property type="entry name" value="Prot_kinase_dom"/>
</dbReference>
<evidence type="ECO:0000259" key="25">
    <source>
        <dbReference type="PROSITE" id="PS50853"/>
    </source>
</evidence>
<keyword evidence="6" id="KW-0517">Myogenesis</keyword>
<dbReference type="InterPro" id="IPR039339">
    <property type="entry name" value="Tex14"/>
</dbReference>
<dbReference type="SMART" id="SM00408">
    <property type="entry name" value="IGc2"/>
    <property type="match status" value="6"/>
</dbReference>
<evidence type="ECO:0000256" key="19">
    <source>
        <dbReference type="ARBA" id="ARBA00068668"/>
    </source>
</evidence>
<keyword evidence="13" id="KW-0560">Oxidoreductase</keyword>
<dbReference type="SUPFAM" id="SSF56112">
    <property type="entry name" value="Protein kinase-like (PK-like)"/>
    <property type="match status" value="1"/>
</dbReference>
<dbReference type="InterPro" id="IPR003599">
    <property type="entry name" value="Ig_sub"/>
</dbReference>
<evidence type="ECO:0000256" key="4">
    <source>
        <dbReference type="ARBA" id="ARBA00022473"/>
    </source>
</evidence>
<dbReference type="FunFam" id="2.60.40.10:FF:000853">
    <property type="entry name" value="NPHS1, nephrin"/>
    <property type="match status" value="1"/>
</dbReference>
<dbReference type="GO" id="GO:0016491">
    <property type="term" value="F:oxidoreductase activity"/>
    <property type="evidence" value="ECO:0007669"/>
    <property type="project" value="UniProtKB-KW"/>
</dbReference>
<dbReference type="Pfam" id="PF13927">
    <property type="entry name" value="Ig_3"/>
    <property type="match status" value="3"/>
</dbReference>
<dbReference type="InterPro" id="IPR011009">
    <property type="entry name" value="Kinase-like_dom_sf"/>
</dbReference>
<dbReference type="PROSITE" id="PS50853">
    <property type="entry name" value="FN3"/>
    <property type="match status" value="1"/>
</dbReference>
<keyword evidence="21" id="KW-0040">ANK repeat</keyword>
<dbReference type="Gene3D" id="1.25.40.20">
    <property type="entry name" value="Ankyrin repeat-containing domain"/>
    <property type="match status" value="1"/>
</dbReference>
<dbReference type="PANTHER" id="PTHR23060">
    <property type="entry name" value="TESTIS EXPRESSED GENE 14"/>
    <property type="match status" value="1"/>
</dbReference>
<dbReference type="EMBL" id="JAEMGP010000014">
    <property type="protein sequence ID" value="KAG5200691.1"/>
    <property type="molecule type" value="Genomic_DNA"/>
</dbReference>
<dbReference type="PROSITE" id="PS50088">
    <property type="entry name" value="ANK_REPEAT"/>
    <property type="match status" value="2"/>
</dbReference>
<evidence type="ECO:0000256" key="5">
    <source>
        <dbReference type="ARBA" id="ARBA00022475"/>
    </source>
</evidence>
<dbReference type="SUPFAM" id="SSF49265">
    <property type="entry name" value="Fibronectin type III"/>
    <property type="match status" value="1"/>
</dbReference>
<keyword evidence="10" id="KW-0677">Repeat</keyword>
<evidence type="ECO:0000256" key="3">
    <source>
        <dbReference type="ARBA" id="ARBA00008637"/>
    </source>
</evidence>
<evidence type="ECO:0000256" key="18">
    <source>
        <dbReference type="ARBA" id="ARBA00058919"/>
    </source>
</evidence>
<dbReference type="Proteomes" id="UP000664991">
    <property type="component" value="Chromosome 14"/>
</dbReference>
<dbReference type="PROSITE" id="PS50011">
    <property type="entry name" value="PROTEIN_KINASE_DOM"/>
    <property type="match status" value="1"/>
</dbReference>
<dbReference type="SMART" id="SM00409">
    <property type="entry name" value="IG"/>
    <property type="match status" value="8"/>
</dbReference>
<keyword evidence="16" id="KW-0325">Glycoprotein</keyword>
<evidence type="ECO:0000256" key="10">
    <source>
        <dbReference type="ARBA" id="ARBA00022737"/>
    </source>
</evidence>
<comment type="similarity">
    <text evidence="3">Belongs to the immunoglobulin superfamily.</text>
</comment>
<evidence type="ECO:0000256" key="15">
    <source>
        <dbReference type="ARBA" id="ARBA00023157"/>
    </source>
</evidence>
<dbReference type="GO" id="GO:0000776">
    <property type="term" value="C:kinetochore"/>
    <property type="evidence" value="ECO:0007669"/>
    <property type="project" value="TreeGrafter"/>
</dbReference>
<gene>
    <name evidence="26" type="ORF">JEQ12_005225</name>
</gene>
<dbReference type="FunFam" id="2.60.40.10:FF:000960">
    <property type="entry name" value="NPHS1, nephrin"/>
    <property type="match status" value="1"/>
</dbReference>
<dbReference type="PROSITE" id="PS50297">
    <property type="entry name" value="ANK_REP_REGION"/>
    <property type="match status" value="2"/>
</dbReference>
<feature type="domain" description="Ig-like" evidence="24">
    <location>
        <begin position="561"/>
        <end position="652"/>
    </location>
</feature>
<feature type="compositionally biased region" description="Basic and acidic residues" evidence="22">
    <location>
        <begin position="1116"/>
        <end position="1131"/>
    </location>
</feature>
<dbReference type="Pfam" id="PF01619">
    <property type="entry name" value="Pro_dh"/>
    <property type="match status" value="1"/>
</dbReference>
<dbReference type="FunFam" id="2.60.40.10:FF:001339">
    <property type="entry name" value="NPHS1, nephrin"/>
    <property type="match status" value="1"/>
</dbReference>
<dbReference type="GO" id="GO:0043063">
    <property type="term" value="P:intercellular bridge organization"/>
    <property type="evidence" value="ECO:0007669"/>
    <property type="project" value="InterPro"/>
</dbReference>
<evidence type="ECO:0000256" key="17">
    <source>
        <dbReference type="ARBA" id="ARBA00023319"/>
    </source>
</evidence>
<feature type="repeat" description="ANK" evidence="21">
    <location>
        <begin position="1700"/>
        <end position="1732"/>
    </location>
</feature>
<dbReference type="CDD" id="cd00063">
    <property type="entry name" value="FN3"/>
    <property type="match status" value="1"/>
</dbReference>
<dbReference type="Gene3D" id="1.10.510.10">
    <property type="entry name" value="Transferase(Phosphotransferase) domain 1"/>
    <property type="match status" value="1"/>
</dbReference>
<feature type="domain" description="Fibronectin type-III" evidence="25">
    <location>
        <begin position="960"/>
        <end position="1054"/>
    </location>
</feature>
<evidence type="ECO:0000256" key="11">
    <source>
        <dbReference type="ARBA" id="ARBA00022889"/>
    </source>
</evidence>
<dbReference type="GO" id="GO:0004672">
    <property type="term" value="F:protein kinase activity"/>
    <property type="evidence" value="ECO:0007669"/>
    <property type="project" value="InterPro"/>
</dbReference>
<feature type="domain" description="Protein kinase" evidence="23">
    <location>
        <begin position="1843"/>
        <end position="2164"/>
    </location>
</feature>
<evidence type="ECO:0000256" key="2">
    <source>
        <dbReference type="ARBA" id="ARBA00006692"/>
    </source>
</evidence>
<dbReference type="SUPFAM" id="SSF51730">
    <property type="entry name" value="FAD-linked oxidoreductase"/>
    <property type="match status" value="1"/>
</dbReference>
<dbReference type="InterPro" id="IPR001245">
    <property type="entry name" value="Ser-Thr/Tyr_kinase_cat_dom"/>
</dbReference>
<dbReference type="SUPFAM" id="SSF48403">
    <property type="entry name" value="Ankyrin repeat"/>
    <property type="match status" value="1"/>
</dbReference>
<accession>A0A836A3L8</accession>
<dbReference type="InterPro" id="IPR036179">
    <property type="entry name" value="Ig-like_dom_sf"/>
</dbReference>
<proteinExistence type="inferred from homology"/>
<feature type="domain" description="Ig-like" evidence="24">
    <location>
        <begin position="259"/>
        <end position="350"/>
    </location>
</feature>
<dbReference type="PANTHER" id="PTHR23060:SF2">
    <property type="entry name" value="RHO GTPASE ACTIVATING PROTEIN 33, OPPOSITE STRAND"/>
    <property type="match status" value="1"/>
</dbReference>
<evidence type="ECO:0000256" key="21">
    <source>
        <dbReference type="PROSITE-ProRule" id="PRU00023"/>
    </source>
</evidence>
<keyword evidence="7" id="KW-0597">Phosphoprotein</keyword>
<dbReference type="Gene3D" id="2.60.40.10">
    <property type="entry name" value="Immunoglobulins"/>
    <property type="match status" value="10"/>
</dbReference>
<evidence type="ECO:0000256" key="8">
    <source>
        <dbReference type="ARBA" id="ARBA00022692"/>
    </source>
</evidence>
<dbReference type="PROSITE" id="PS50835">
    <property type="entry name" value="IG_LIKE"/>
    <property type="match status" value="8"/>
</dbReference>
<keyword evidence="12" id="KW-1133">Transmembrane helix</keyword>
<dbReference type="InterPro" id="IPR013162">
    <property type="entry name" value="CD80_C2-set"/>
</dbReference>
<dbReference type="GO" id="GO:0030496">
    <property type="term" value="C:midbody"/>
    <property type="evidence" value="ECO:0007669"/>
    <property type="project" value="TreeGrafter"/>
</dbReference>
<name>A0A836A3L8_SHEEP</name>
<evidence type="ECO:0000313" key="27">
    <source>
        <dbReference type="Proteomes" id="UP000664991"/>
    </source>
</evidence>
<protein>
    <recommendedName>
        <fullName evidence="19">Nephrin</fullName>
    </recommendedName>
    <alternativeName>
        <fullName evidence="20">Renal glomerulus-specific cell adhesion receptor</fullName>
    </alternativeName>
</protein>
<feature type="region of interest" description="Disordered" evidence="22">
    <location>
        <begin position="1673"/>
        <end position="1696"/>
    </location>
</feature>
<feature type="domain" description="Ig-like" evidence="24">
    <location>
        <begin position="457"/>
        <end position="557"/>
    </location>
</feature>